<proteinExistence type="predicted"/>
<evidence type="ECO:0000313" key="2">
    <source>
        <dbReference type="EMBL" id="SCB56774.1"/>
    </source>
</evidence>
<keyword evidence="1" id="KW-0812">Transmembrane</keyword>
<dbReference type="EMBL" id="FMAJ01000001">
    <property type="protein sequence ID" value="SCB56774.1"/>
    <property type="molecule type" value="Genomic_DNA"/>
</dbReference>
<feature type="transmembrane region" description="Helical" evidence="1">
    <location>
        <begin position="60"/>
        <end position="78"/>
    </location>
</feature>
<dbReference type="Proteomes" id="UP000198723">
    <property type="component" value="Unassembled WGS sequence"/>
</dbReference>
<accession>A0A1C3XXI8</accession>
<protein>
    <submittedName>
        <fullName evidence="2">Uncharacterized protein</fullName>
    </submittedName>
</protein>
<evidence type="ECO:0000256" key="1">
    <source>
        <dbReference type="SAM" id="Phobius"/>
    </source>
</evidence>
<organism evidence="2 3">
    <name type="scientific">Rhizobium aethiopicum</name>
    <dbReference type="NCBI Taxonomy" id="1138170"/>
    <lineage>
        <taxon>Bacteria</taxon>
        <taxon>Pseudomonadati</taxon>
        <taxon>Pseudomonadota</taxon>
        <taxon>Alphaproteobacteria</taxon>
        <taxon>Hyphomicrobiales</taxon>
        <taxon>Rhizobiaceae</taxon>
        <taxon>Rhizobium/Agrobacterium group</taxon>
        <taxon>Rhizobium</taxon>
    </lineage>
</organism>
<evidence type="ECO:0000313" key="3">
    <source>
        <dbReference type="Proteomes" id="UP000198723"/>
    </source>
</evidence>
<feature type="transmembrane region" description="Helical" evidence="1">
    <location>
        <begin position="98"/>
        <end position="121"/>
    </location>
</feature>
<dbReference type="RefSeq" id="WP_064691533.1">
    <property type="nucleotide sequence ID" value="NZ_FMAJ01000001.1"/>
</dbReference>
<keyword evidence="1" id="KW-0472">Membrane</keyword>
<gene>
    <name evidence="2" type="ORF">GA0061105_101607</name>
</gene>
<sequence length="126" mass="14355">MHSDTLQLWGVVVTMGEFMNVSKHLKSVFIFASLTLLSANQAIAFTLTRRIRVPDWMDPYMAMFLVFALFGYLGLVMTKPRGVPVKQLSRVKIAPLANFFRVFVCTMLLIFMAMLFVGMALRRLAE</sequence>
<keyword evidence="1" id="KW-1133">Transmembrane helix</keyword>
<name>A0A1C3XXI8_9HYPH</name>
<dbReference type="AlphaFoldDB" id="A0A1C3XXI8"/>
<feature type="transmembrane region" description="Helical" evidence="1">
    <location>
        <begin position="28"/>
        <end position="48"/>
    </location>
</feature>
<reference evidence="2 3" key="1">
    <citation type="submission" date="2016-08" db="EMBL/GenBank/DDBJ databases">
        <authorList>
            <person name="Seilhamer J.J."/>
        </authorList>
    </citation>
    <scope>NUCLEOTIDE SEQUENCE [LARGE SCALE GENOMIC DNA]</scope>
    <source>
        <strain evidence="2 3">HBR26</strain>
    </source>
</reference>